<dbReference type="GeneID" id="93528150"/>
<dbReference type="EMBL" id="CP068108">
    <property type="protein sequence ID" value="QQT98712.1"/>
    <property type="molecule type" value="Genomic_DNA"/>
</dbReference>
<evidence type="ECO:0000313" key="2">
    <source>
        <dbReference type="Proteomes" id="UP000596202"/>
    </source>
</evidence>
<reference evidence="1 2" key="1">
    <citation type="submission" date="2021-01" db="EMBL/GenBank/DDBJ databases">
        <title>FDA dAtabase for Regulatory Grade micrObial Sequences (FDA-ARGOS): Supporting development and validation of Infectious Disease Dx tests.</title>
        <authorList>
            <person name="Sproer C."/>
            <person name="Gronow S."/>
            <person name="Severitt S."/>
            <person name="Schroder I."/>
            <person name="Tallon L."/>
            <person name="Sadzewicz L."/>
            <person name="Zhao X."/>
            <person name="Boylan J."/>
            <person name="Ott S."/>
            <person name="Bowen H."/>
            <person name="Vavikolanu K."/>
            <person name="Mehta A."/>
            <person name="Aluvathingal J."/>
            <person name="Nadendla S."/>
            <person name="Lowell S."/>
            <person name="Myers T."/>
            <person name="Yan Y."/>
            <person name="Sichtig H."/>
        </authorList>
    </citation>
    <scope>NUCLEOTIDE SEQUENCE [LARGE SCALE GENOMIC DNA]</scope>
    <source>
        <strain evidence="1 2">FDAARGOS_1131</strain>
    </source>
</reference>
<sequence>MSVFLSVDPLAEDFPGWTPYHYVHNNPINLIDPTGMSAEQSGEGNPQKQPVKLGNIVDKAVAEMGTILDDIVINVQRGADKLASDWEKNKEKSGYNHFKNGVGLMYWQNSILGGYKIWGGGTEDNGRKKGSIIGMDKHINALDMPIIIGAGGASLSGFNSFFKGLSYGQSELGGFSGGVSLGEDVRDKYNILLFRGYNDSVPLSLDRQQFNNLDNGKFRDSIKENVLDFNGYIIRSNGKK</sequence>
<dbReference type="RefSeq" id="WP_002985803.1">
    <property type="nucleotide sequence ID" value="NZ_CP068108.1"/>
</dbReference>
<dbReference type="Gene3D" id="2.180.10.10">
    <property type="entry name" value="RHS repeat-associated core"/>
    <property type="match status" value="1"/>
</dbReference>
<name>A0A9Q7E7K5_MYROD</name>
<dbReference type="AlphaFoldDB" id="A0A9Q7E7K5"/>
<organism evidence="1 2">
    <name type="scientific">Myroides odoratus</name>
    <name type="common">Flavobacterium odoratum</name>
    <dbReference type="NCBI Taxonomy" id="256"/>
    <lineage>
        <taxon>Bacteria</taxon>
        <taxon>Pseudomonadati</taxon>
        <taxon>Bacteroidota</taxon>
        <taxon>Flavobacteriia</taxon>
        <taxon>Flavobacteriales</taxon>
        <taxon>Flavobacteriaceae</taxon>
        <taxon>Myroides</taxon>
    </lineage>
</organism>
<accession>A0A9Q7E7K5</accession>
<evidence type="ECO:0000313" key="1">
    <source>
        <dbReference type="EMBL" id="QQT98712.1"/>
    </source>
</evidence>
<gene>
    <name evidence="1" type="ORF">I6I88_10810</name>
</gene>
<proteinExistence type="predicted"/>
<dbReference type="OrthoDB" id="824686at2"/>
<protein>
    <submittedName>
        <fullName evidence="1">Type IV secretion protein Rhs</fullName>
    </submittedName>
</protein>
<dbReference type="Proteomes" id="UP000596202">
    <property type="component" value="Chromosome"/>
</dbReference>